<dbReference type="PANTHER" id="PTHR46603">
    <property type="entry name" value="ABSCISSION/NOCUT CHECKPOINT REGULATOR"/>
    <property type="match status" value="1"/>
</dbReference>
<dbReference type="Pfam" id="PF22586">
    <property type="entry name" value="ANCHR-like_BBOX"/>
    <property type="match status" value="1"/>
</dbReference>
<feature type="region of interest" description="Disordered" evidence="1">
    <location>
        <begin position="95"/>
        <end position="187"/>
    </location>
</feature>
<dbReference type="SUPFAM" id="SSF57845">
    <property type="entry name" value="B-box zinc-binding domain"/>
    <property type="match status" value="1"/>
</dbReference>
<accession>A0AAD6NGZ4</accession>
<gene>
    <name evidence="2" type="ORF">Dda_7586</name>
</gene>
<feature type="compositionally biased region" description="Basic and acidic residues" evidence="1">
    <location>
        <begin position="156"/>
        <end position="171"/>
    </location>
</feature>
<name>A0AAD6NGZ4_DREDA</name>
<protein>
    <recommendedName>
        <fullName evidence="4">Zinc finger protein</fullName>
    </recommendedName>
</protein>
<reference evidence="2" key="1">
    <citation type="submission" date="2023-01" db="EMBL/GenBank/DDBJ databases">
        <title>The chitinases involved in constricting ring structure development in the nematode-trapping fungus Drechslerella dactyloides.</title>
        <authorList>
            <person name="Wang R."/>
            <person name="Zhang L."/>
            <person name="Tang P."/>
            <person name="Li S."/>
            <person name="Liang L."/>
        </authorList>
    </citation>
    <scope>NUCLEOTIDE SEQUENCE</scope>
    <source>
        <strain evidence="2">YMF1.00031</strain>
    </source>
</reference>
<feature type="compositionally biased region" description="Acidic residues" evidence="1">
    <location>
        <begin position="123"/>
        <end position="135"/>
    </location>
</feature>
<evidence type="ECO:0000313" key="3">
    <source>
        <dbReference type="Proteomes" id="UP001221413"/>
    </source>
</evidence>
<feature type="compositionally biased region" description="Basic and acidic residues" evidence="1">
    <location>
        <begin position="95"/>
        <end position="111"/>
    </location>
</feature>
<dbReference type="CDD" id="cd19817">
    <property type="entry name" value="Bbox1_ANCHR-like"/>
    <property type="match status" value="1"/>
</dbReference>
<evidence type="ECO:0008006" key="4">
    <source>
        <dbReference type="Google" id="ProtNLM"/>
    </source>
</evidence>
<dbReference type="AlphaFoldDB" id="A0AAD6NGZ4"/>
<feature type="region of interest" description="Disordered" evidence="1">
    <location>
        <begin position="68"/>
        <end position="87"/>
    </location>
</feature>
<sequence>MADDDLAKRFQNIFSKRPVANEGWDQHATIDRSNDAGDVTWQATDEPSLEDLLEELGAEDTSWLEEAKALSNEGKQQSTLKKDDSDAVSKLLAEARKLQEQMKQDETKNSDTPDNVKSIIPEKDEETANSEDEADELLRQIQDTIGLDDDDDQAQEDQKEEKPVAAQDTKRNPLIPAKSEEDEDEELRKRFAALEGLSLPPAPSNIPSGSLGLPLAPTSKPTSKGKKTIKQQVDDLADDVEHWCCICNEDATLKCLGCDDDLYCTTCFNEGHRAKDAPFDMKKHKALLYNRTKPEVEAM</sequence>
<dbReference type="InterPro" id="IPR044553">
    <property type="entry name" value="Bbox1_ANCHR"/>
</dbReference>
<proteinExistence type="predicted"/>
<organism evidence="2 3">
    <name type="scientific">Drechslerella dactyloides</name>
    <name type="common">Nematode-trapping fungus</name>
    <name type="synonym">Arthrobotrys dactyloides</name>
    <dbReference type="NCBI Taxonomy" id="74499"/>
    <lineage>
        <taxon>Eukaryota</taxon>
        <taxon>Fungi</taxon>
        <taxon>Dikarya</taxon>
        <taxon>Ascomycota</taxon>
        <taxon>Pezizomycotina</taxon>
        <taxon>Orbiliomycetes</taxon>
        <taxon>Orbiliales</taxon>
        <taxon>Orbiliaceae</taxon>
        <taxon>Drechslerella</taxon>
    </lineage>
</organism>
<dbReference type="PANTHER" id="PTHR46603:SF1">
    <property type="entry name" value="ABSCISSION_NOCUT CHECKPOINT REGULATOR"/>
    <property type="match status" value="1"/>
</dbReference>
<feature type="compositionally biased region" description="Acidic residues" evidence="1">
    <location>
        <begin position="146"/>
        <end position="155"/>
    </location>
</feature>
<dbReference type="Proteomes" id="UP001221413">
    <property type="component" value="Unassembled WGS sequence"/>
</dbReference>
<evidence type="ECO:0000256" key="1">
    <source>
        <dbReference type="SAM" id="MobiDB-lite"/>
    </source>
</evidence>
<dbReference type="EMBL" id="JAQGDS010000010">
    <property type="protein sequence ID" value="KAJ6257797.1"/>
    <property type="molecule type" value="Genomic_DNA"/>
</dbReference>
<comment type="caution">
    <text evidence="2">The sequence shown here is derived from an EMBL/GenBank/DDBJ whole genome shotgun (WGS) entry which is preliminary data.</text>
</comment>
<keyword evidence="3" id="KW-1185">Reference proteome</keyword>
<evidence type="ECO:0000313" key="2">
    <source>
        <dbReference type="EMBL" id="KAJ6257797.1"/>
    </source>
</evidence>